<dbReference type="GO" id="GO:0012505">
    <property type="term" value="C:endomembrane system"/>
    <property type="evidence" value="ECO:0007669"/>
    <property type="project" value="UniProtKB-ARBA"/>
</dbReference>
<dbReference type="Gene3D" id="1.10.220.20">
    <property type="match status" value="1"/>
</dbReference>
<dbReference type="InterPro" id="IPR035999">
    <property type="entry name" value="Sec7_dom_sf"/>
</dbReference>
<feature type="domain" description="SEC7" evidence="2">
    <location>
        <begin position="496"/>
        <end position="679"/>
    </location>
</feature>
<dbReference type="SMART" id="SM00222">
    <property type="entry name" value="Sec7"/>
    <property type="match status" value="1"/>
</dbReference>
<name>A0A6G1SB55_9ACAR</name>
<dbReference type="Pfam" id="PF23325">
    <property type="entry name" value="TPR_28"/>
    <property type="match status" value="1"/>
</dbReference>
<dbReference type="GO" id="GO:0016192">
    <property type="term" value="P:vesicle-mediated transport"/>
    <property type="evidence" value="ECO:0007669"/>
    <property type="project" value="UniProtKB-ARBA"/>
</dbReference>
<organism evidence="3">
    <name type="scientific">Aceria tosichella</name>
    <name type="common">wheat curl mite</name>
    <dbReference type="NCBI Taxonomy" id="561515"/>
    <lineage>
        <taxon>Eukaryota</taxon>
        <taxon>Metazoa</taxon>
        <taxon>Ecdysozoa</taxon>
        <taxon>Arthropoda</taxon>
        <taxon>Chelicerata</taxon>
        <taxon>Arachnida</taxon>
        <taxon>Acari</taxon>
        <taxon>Acariformes</taxon>
        <taxon>Trombidiformes</taxon>
        <taxon>Prostigmata</taxon>
        <taxon>Eupodina</taxon>
        <taxon>Eriophyoidea</taxon>
        <taxon>Eriophyidae</taxon>
        <taxon>Eriophyinae</taxon>
        <taxon>Aceriini</taxon>
        <taxon>Aceria</taxon>
    </lineage>
</organism>
<protein>
    <submittedName>
        <fullName evidence="3">Golgi-specific brefeldin A-resistance guanine nucleotide exchange factor 1</fullName>
    </submittedName>
</protein>
<dbReference type="PANTHER" id="PTHR10663">
    <property type="entry name" value="GUANYL-NUCLEOTIDE EXCHANGE FACTOR"/>
    <property type="match status" value="1"/>
</dbReference>
<feature type="region of interest" description="Disordered" evidence="1">
    <location>
        <begin position="713"/>
        <end position="770"/>
    </location>
</feature>
<gene>
    <name evidence="3" type="primary">GBF1</name>
    <name evidence="3" type="ORF">g.16636</name>
</gene>
<reference evidence="3" key="1">
    <citation type="submission" date="2018-10" db="EMBL/GenBank/DDBJ databases">
        <title>Transcriptome assembly of Aceria tosichella (Wheat curl mite) Type 2.</title>
        <authorList>
            <person name="Scully E.D."/>
            <person name="Geib S.M."/>
            <person name="Palmer N.A."/>
            <person name="Gupta A.K."/>
            <person name="Sarath G."/>
            <person name="Tatineni S."/>
        </authorList>
    </citation>
    <scope>NUCLEOTIDE SEQUENCE</scope>
    <source>
        <strain evidence="3">LincolnNE</strain>
    </source>
</reference>
<feature type="compositionally biased region" description="Pro residues" evidence="1">
    <location>
        <begin position="720"/>
        <end position="736"/>
    </location>
</feature>
<dbReference type="SUPFAM" id="SSF48425">
    <property type="entry name" value="Sec7 domain"/>
    <property type="match status" value="1"/>
</dbReference>
<dbReference type="PROSITE" id="PS50190">
    <property type="entry name" value="SEC7"/>
    <property type="match status" value="1"/>
</dbReference>
<dbReference type="Gene3D" id="1.10.1000.11">
    <property type="entry name" value="Arf Nucleotide-binding Site Opener,domain 2"/>
    <property type="match status" value="1"/>
</dbReference>
<dbReference type="GO" id="GO:0005085">
    <property type="term" value="F:guanyl-nucleotide exchange factor activity"/>
    <property type="evidence" value="ECO:0007669"/>
    <property type="project" value="InterPro"/>
</dbReference>
<dbReference type="GO" id="GO:0005737">
    <property type="term" value="C:cytoplasm"/>
    <property type="evidence" value="ECO:0007669"/>
    <property type="project" value="UniProtKB-ARBA"/>
</dbReference>
<dbReference type="Pfam" id="PF12783">
    <property type="entry name" value="Sec7-like_HUS"/>
    <property type="match status" value="1"/>
</dbReference>
<feature type="compositionally biased region" description="Polar residues" evidence="1">
    <location>
        <begin position="741"/>
        <end position="757"/>
    </location>
</feature>
<evidence type="ECO:0000259" key="2">
    <source>
        <dbReference type="PROSITE" id="PS50190"/>
    </source>
</evidence>
<dbReference type="GO" id="GO:0032012">
    <property type="term" value="P:regulation of ARF protein signal transduction"/>
    <property type="evidence" value="ECO:0007669"/>
    <property type="project" value="InterPro"/>
</dbReference>
<dbReference type="InterPro" id="IPR023394">
    <property type="entry name" value="Sec7_C_sf"/>
</dbReference>
<sequence length="1281" mass="145829">MALTNSIRREIRTLSRAPALDEQILERIRAAESNLAQPDGIDCFIETLCEAIKLKDVDLSTLALQSLKNYIDNERVSARLLQVITDTVTKTEFTSTESELVEEGYHQAVRVCRSLVKCQSSHELTNGSISEIIIFCFRVFNSKLVKWLRMKSARTLISITRTIFKRLNEFPEDPTLKPSYQIRLRLGGAAIQSTFKELANQSITSDNSSASISSSIRIITERNQSYNLAFINDFFCYLASLINPNHEVEITKVVEEKILLGLRLLDIVFNETANEIGKKSCLVFITRNNICYNIVSILKSVRSIPIISNALSLASDIFIGLRHHLKYQMEAFLERLIEMLATNSEQSPDGSYSASHQALSATIELKTDVLNTILELFQNINHFPHELYYNYDCDPYSNNIYENLVQFCSKNCFQQSLETHFTPIQLTSFKCLLANLADIYLAETNANECLVLGVNLDQNDGDNPCCANGTTNELTYNTKLFDSTKICSRFPHTYKDLNDAKKKKRLLWLALDKFNARPKDGIQFIKDNHLIDNNEDLVLFLKDNLRVDKKVLGEFLSKEENKQIREAFINSLDFTNLRIDEALRFMLEKFRLPGESQLIERILDAFSLHWFDQNKGILPNSDSALSLAYAIIMLNVDQHSKKVKPMTCDEFDKNLLGPKSDRIYDRKLLDLIYTSIRDDEIVLPDEQVGVVRQRYLWKCIMVKSDRVDSLYWVAGQPNKPSTPPPHPSPPPPPPVPESAVFQEQQPNHMQESQSESASLPPIPNFPSQQNSIETDTITSLPDATVLVINDPCELDYPEDNATADFNSYGNNNNHQQPQHIKELPLVEMNKILFEIMWSPTIAAMSFIFDKIDTNLHAELSRQIVDQGFIKVAHLCAHHGHLDNLVVSLCKFTTDLSLIPHANHSGQRHLMSDKNSLAALSLLSIIRDHANSIRNSWSNIVHNILHWYCSRCIDDIVQVDDFALQRKFTLRMREIKKSPSTMNQQSSTFLRSVYTYFAGLQPANEGKLQNGANCAPSAVQILIQTIQNAEYCPESLIELIAALTTTSIDGDVEEVEDAEVFKLEIFTQVILNNKIQAIAIWPRIRAYFKHQTSICGRSAWLGERIISAAFRVAIQFEPKPEVFSLLSQVITNLNAEIVRGDHTFTALMTLTELHAPNVSMDAKELESCFNQVIFPFLDKVLDGCDPIQSDRTLNRAINLLSKIFLKHHKILKDLQGFALLWYAILDTMDKYIKANGSLKEATFELVKNMVLVMDNEQCMSVEMKDITRTKFMFWEFQTGSEY</sequence>
<dbReference type="InterPro" id="IPR056604">
    <property type="entry name" value="GBF1-like_TPR"/>
</dbReference>
<dbReference type="PANTHER" id="PTHR10663:SF402">
    <property type="entry name" value="MIP16918P"/>
    <property type="match status" value="1"/>
</dbReference>
<dbReference type="InterPro" id="IPR000904">
    <property type="entry name" value="Sec7_dom"/>
</dbReference>
<dbReference type="Pfam" id="PF01369">
    <property type="entry name" value="Sec7"/>
    <property type="match status" value="1"/>
</dbReference>
<evidence type="ECO:0000256" key="1">
    <source>
        <dbReference type="SAM" id="MobiDB-lite"/>
    </source>
</evidence>
<dbReference type="InterPro" id="IPR032691">
    <property type="entry name" value="Mon2/Sec7/BIG1-like_HUS"/>
</dbReference>
<dbReference type="EMBL" id="GGYP01002963">
    <property type="protein sequence ID" value="MDE47734.1"/>
    <property type="molecule type" value="Transcribed_RNA"/>
</dbReference>
<dbReference type="CDD" id="cd00171">
    <property type="entry name" value="Sec7"/>
    <property type="match status" value="1"/>
</dbReference>
<accession>A0A6G1SB55</accession>
<evidence type="ECO:0000313" key="3">
    <source>
        <dbReference type="EMBL" id="MDE47734.1"/>
    </source>
</evidence>
<proteinExistence type="predicted"/>